<proteinExistence type="predicted"/>
<dbReference type="OrthoDB" id="1750502at2759"/>
<keyword evidence="3" id="KW-1185">Reference proteome</keyword>
<reference evidence="2 3" key="1">
    <citation type="submission" date="2020-02" db="EMBL/GenBank/DDBJ databases">
        <authorList>
            <person name="Ma Q."/>
            <person name="Huang Y."/>
            <person name="Song X."/>
            <person name="Pei D."/>
        </authorList>
    </citation>
    <scope>NUCLEOTIDE SEQUENCE [LARGE SCALE GENOMIC DNA]</scope>
    <source>
        <strain evidence="2">Sxm20200214</strain>
        <tissue evidence="2">Leaf</tissue>
    </source>
</reference>
<name>A0A8X8AM72_BRACI</name>
<comment type="caution">
    <text evidence="2">The sequence shown here is derived from an EMBL/GenBank/DDBJ whole genome shotgun (WGS) entry which is preliminary data.</text>
</comment>
<dbReference type="AlphaFoldDB" id="A0A8X8AM72"/>
<evidence type="ECO:0000313" key="3">
    <source>
        <dbReference type="Proteomes" id="UP000886595"/>
    </source>
</evidence>
<protein>
    <submittedName>
        <fullName evidence="2">Uncharacterized protein</fullName>
    </submittedName>
</protein>
<evidence type="ECO:0000313" key="2">
    <source>
        <dbReference type="EMBL" id="KAG2308245.1"/>
    </source>
</evidence>
<accession>A0A8X8AM72</accession>
<dbReference type="EMBL" id="JAAMPC010000006">
    <property type="protein sequence ID" value="KAG2308245.1"/>
    <property type="molecule type" value="Genomic_DNA"/>
</dbReference>
<sequence length="94" mass="10222">MNVQTRVAMDTSTNSGLAPLQLEARSAFQTSRARRVGAAGFSSAVGFMGQKRGQKQQQSMIMMMPLSRSTSDGYDASGGEDSDQFPQRSIRKSR</sequence>
<gene>
    <name evidence="2" type="ORF">Bca52824_027993</name>
</gene>
<evidence type="ECO:0000256" key="1">
    <source>
        <dbReference type="SAM" id="MobiDB-lite"/>
    </source>
</evidence>
<feature type="region of interest" description="Disordered" evidence="1">
    <location>
        <begin position="66"/>
        <end position="94"/>
    </location>
</feature>
<organism evidence="2 3">
    <name type="scientific">Brassica carinata</name>
    <name type="common">Ethiopian mustard</name>
    <name type="synonym">Abyssinian cabbage</name>
    <dbReference type="NCBI Taxonomy" id="52824"/>
    <lineage>
        <taxon>Eukaryota</taxon>
        <taxon>Viridiplantae</taxon>
        <taxon>Streptophyta</taxon>
        <taxon>Embryophyta</taxon>
        <taxon>Tracheophyta</taxon>
        <taxon>Spermatophyta</taxon>
        <taxon>Magnoliopsida</taxon>
        <taxon>eudicotyledons</taxon>
        <taxon>Gunneridae</taxon>
        <taxon>Pentapetalae</taxon>
        <taxon>rosids</taxon>
        <taxon>malvids</taxon>
        <taxon>Brassicales</taxon>
        <taxon>Brassicaceae</taxon>
        <taxon>Brassiceae</taxon>
        <taxon>Brassica</taxon>
    </lineage>
</organism>
<dbReference type="Proteomes" id="UP000886595">
    <property type="component" value="Unassembled WGS sequence"/>
</dbReference>